<gene>
    <name evidence="3" type="primary">PMT1_2</name>
    <name evidence="3" type="ORF">VNI00_010580</name>
</gene>
<dbReference type="EC" id="2.4.1.109" evidence="3"/>
<dbReference type="InterPro" id="IPR036300">
    <property type="entry name" value="MIR_dom_sf"/>
</dbReference>
<feature type="domain" description="MIR" evidence="2">
    <location>
        <begin position="135"/>
        <end position="199"/>
    </location>
</feature>
<dbReference type="Gene3D" id="2.80.10.50">
    <property type="match status" value="1"/>
</dbReference>
<reference evidence="3 4" key="1">
    <citation type="submission" date="2024-01" db="EMBL/GenBank/DDBJ databases">
        <title>A draft genome for a cacao thread blight-causing isolate of Paramarasmius palmivorus.</title>
        <authorList>
            <person name="Baruah I.K."/>
            <person name="Bukari Y."/>
            <person name="Amoako-Attah I."/>
            <person name="Meinhardt L.W."/>
            <person name="Bailey B.A."/>
            <person name="Cohen S.P."/>
        </authorList>
    </citation>
    <scope>NUCLEOTIDE SEQUENCE [LARGE SCALE GENOMIC DNA]</scope>
    <source>
        <strain evidence="3 4">GH-12</strain>
    </source>
</reference>
<dbReference type="GO" id="GO:0004169">
    <property type="term" value="F:dolichyl-phosphate-mannose-protein mannosyltransferase activity"/>
    <property type="evidence" value="ECO:0007669"/>
    <property type="project" value="UniProtKB-EC"/>
</dbReference>
<evidence type="ECO:0000256" key="1">
    <source>
        <dbReference type="ARBA" id="ARBA00022737"/>
    </source>
</evidence>
<dbReference type="PANTHER" id="PTHR10050:SF46">
    <property type="entry name" value="PROTEIN O-MANNOSYL-TRANSFERASE 2"/>
    <property type="match status" value="1"/>
</dbReference>
<evidence type="ECO:0000259" key="2">
    <source>
        <dbReference type="PROSITE" id="PS50919"/>
    </source>
</evidence>
<accession>A0AAW0CKL6</accession>
<organism evidence="3 4">
    <name type="scientific">Paramarasmius palmivorus</name>
    <dbReference type="NCBI Taxonomy" id="297713"/>
    <lineage>
        <taxon>Eukaryota</taxon>
        <taxon>Fungi</taxon>
        <taxon>Dikarya</taxon>
        <taxon>Basidiomycota</taxon>
        <taxon>Agaricomycotina</taxon>
        <taxon>Agaricomycetes</taxon>
        <taxon>Agaricomycetidae</taxon>
        <taxon>Agaricales</taxon>
        <taxon>Marasmiineae</taxon>
        <taxon>Marasmiaceae</taxon>
        <taxon>Paramarasmius</taxon>
    </lineage>
</organism>
<comment type="caution">
    <text evidence="3">The sequence shown here is derived from an EMBL/GenBank/DDBJ whole genome shotgun (WGS) entry which is preliminary data.</text>
</comment>
<keyword evidence="1" id="KW-0677">Repeat</keyword>
<keyword evidence="4" id="KW-1185">Reference proteome</keyword>
<evidence type="ECO:0000313" key="4">
    <source>
        <dbReference type="Proteomes" id="UP001383192"/>
    </source>
</evidence>
<dbReference type="EMBL" id="JAYKXP010000043">
    <property type="protein sequence ID" value="KAK7038696.1"/>
    <property type="molecule type" value="Genomic_DNA"/>
</dbReference>
<keyword evidence="3" id="KW-0328">Glycosyltransferase</keyword>
<sequence length="235" mass="26383">MSAPEPEVLKSRIAVGSRVVLTSLNRGHALYTTAGHFYSTGSKQQVVSLSEQESTWQFINATFHETEPDWTLPPLTYIVDGMRVRLRHESHRNLHSHYHRPPISTNPTLLNEVSAYGLEGFPGDGNDDWIVEIPSASERHGELWTHIPFRLKHALTNCYLTAGQDRLPEWGLGNFEVYCDCNAELTEVMANTLWVVSSSSHPHVEASVQSDAEPASAEEKESFMSNVFASFNLFE</sequence>
<dbReference type="InterPro" id="IPR016093">
    <property type="entry name" value="MIR_motif"/>
</dbReference>
<keyword evidence="3" id="KW-0808">Transferase</keyword>
<dbReference type="InterPro" id="IPR027005">
    <property type="entry name" value="PMT-like"/>
</dbReference>
<proteinExistence type="predicted"/>
<dbReference type="SMART" id="SM00472">
    <property type="entry name" value="MIR"/>
    <property type="match status" value="3"/>
</dbReference>
<dbReference type="SUPFAM" id="SSF82109">
    <property type="entry name" value="MIR domain"/>
    <property type="match status" value="1"/>
</dbReference>
<dbReference type="AlphaFoldDB" id="A0AAW0CKL6"/>
<dbReference type="Pfam" id="PF02815">
    <property type="entry name" value="MIR"/>
    <property type="match status" value="1"/>
</dbReference>
<dbReference type="Proteomes" id="UP001383192">
    <property type="component" value="Unassembled WGS sequence"/>
</dbReference>
<dbReference type="PANTHER" id="PTHR10050">
    <property type="entry name" value="DOLICHYL-PHOSPHATE-MANNOSE--PROTEIN MANNOSYLTRANSFERASE"/>
    <property type="match status" value="1"/>
</dbReference>
<evidence type="ECO:0000313" key="3">
    <source>
        <dbReference type="EMBL" id="KAK7038696.1"/>
    </source>
</evidence>
<dbReference type="PROSITE" id="PS50919">
    <property type="entry name" value="MIR"/>
    <property type="match status" value="1"/>
</dbReference>
<name>A0AAW0CKL6_9AGAR</name>
<protein>
    <submittedName>
        <fullName evidence="3">Dolichyl-phosphate-mannose--protein mannosyltransferase 1</fullName>
        <ecNumber evidence="3">2.4.1.109</ecNumber>
    </submittedName>
</protein>